<feature type="compositionally biased region" description="Basic and acidic residues" evidence="1">
    <location>
        <begin position="159"/>
        <end position="173"/>
    </location>
</feature>
<gene>
    <name evidence="2" type="ORF">EKO04_007264</name>
</gene>
<proteinExistence type="predicted"/>
<feature type="compositionally biased region" description="Acidic residues" evidence="1">
    <location>
        <begin position="86"/>
        <end position="104"/>
    </location>
</feature>
<dbReference type="GO" id="GO:0032299">
    <property type="term" value="C:ribonuclease H2 complex"/>
    <property type="evidence" value="ECO:0007669"/>
    <property type="project" value="InterPro"/>
</dbReference>
<protein>
    <submittedName>
        <fullName evidence="2">Uncharacterized protein</fullName>
    </submittedName>
</protein>
<accession>A0A8H7IXD7</accession>
<dbReference type="OrthoDB" id="6222486at2759"/>
<organism evidence="2 3">
    <name type="scientific">Ascochyta lentis</name>
    <dbReference type="NCBI Taxonomy" id="205686"/>
    <lineage>
        <taxon>Eukaryota</taxon>
        <taxon>Fungi</taxon>
        <taxon>Dikarya</taxon>
        <taxon>Ascomycota</taxon>
        <taxon>Pezizomycotina</taxon>
        <taxon>Dothideomycetes</taxon>
        <taxon>Pleosporomycetidae</taxon>
        <taxon>Pleosporales</taxon>
        <taxon>Pleosporineae</taxon>
        <taxon>Didymellaceae</taxon>
        <taxon>Ascochyta</taxon>
    </lineage>
</organism>
<dbReference type="PANTHER" id="PTHR47204">
    <property type="entry name" value="OS02G0168900 PROTEIN"/>
    <property type="match status" value="1"/>
</dbReference>
<evidence type="ECO:0000313" key="2">
    <source>
        <dbReference type="EMBL" id="KAF9694470.1"/>
    </source>
</evidence>
<dbReference type="Pfam" id="PF08615">
    <property type="entry name" value="RNase_H2_suC"/>
    <property type="match status" value="1"/>
</dbReference>
<feature type="region of interest" description="Disordered" evidence="1">
    <location>
        <begin position="78"/>
        <end position="106"/>
    </location>
</feature>
<evidence type="ECO:0000313" key="3">
    <source>
        <dbReference type="Proteomes" id="UP000651452"/>
    </source>
</evidence>
<dbReference type="CDD" id="cd09271">
    <property type="entry name" value="RNase_H2-C"/>
    <property type="match status" value="1"/>
</dbReference>
<name>A0A8H7IXD7_9PLEO</name>
<dbReference type="AlphaFoldDB" id="A0A8H7IXD7"/>
<sequence length="173" mass="19038">MLSIQTSDSKPCTPHLLPARINHNGRINSTAKYWAPREDEKGTQHVHFRGRHLYGTTLPLPEQYTGAVLRVTDKLAQPSRAADVNGYDDDDGGDEGDDEMEERPEEVKIAEQVGSFDGMVVWGHGGLVDGEGDLYVRGLREWVGFAEVMHCDGEDDEEGLGKEGEEGKEGKTA</sequence>
<keyword evidence="3" id="KW-1185">Reference proteome</keyword>
<dbReference type="PANTHER" id="PTHR47204:SF1">
    <property type="entry name" value="RIBONUCLEASE H2 SUBUNIT C"/>
    <property type="match status" value="1"/>
</dbReference>
<dbReference type="InterPro" id="IPR013924">
    <property type="entry name" value="RNase_H2_suC"/>
</dbReference>
<dbReference type="Gene3D" id="2.40.128.680">
    <property type="match status" value="1"/>
</dbReference>
<evidence type="ECO:0000256" key="1">
    <source>
        <dbReference type="SAM" id="MobiDB-lite"/>
    </source>
</evidence>
<dbReference type="EMBL" id="RZGK01000013">
    <property type="protein sequence ID" value="KAF9694470.1"/>
    <property type="molecule type" value="Genomic_DNA"/>
</dbReference>
<reference evidence="2" key="1">
    <citation type="submission" date="2018-12" db="EMBL/GenBank/DDBJ databases">
        <authorList>
            <person name="Syme R.A."/>
            <person name="Farfan-Caceres L."/>
            <person name="Lichtenzveig J."/>
        </authorList>
    </citation>
    <scope>NUCLEOTIDE SEQUENCE</scope>
    <source>
        <strain evidence="2">Al4</strain>
    </source>
</reference>
<comment type="caution">
    <text evidence="2">The sequence shown here is derived from an EMBL/GenBank/DDBJ whole genome shotgun (WGS) entry which is preliminary data.</text>
</comment>
<dbReference type="Proteomes" id="UP000651452">
    <property type="component" value="Unassembled WGS sequence"/>
</dbReference>
<reference evidence="2" key="2">
    <citation type="submission" date="2020-09" db="EMBL/GenBank/DDBJ databases">
        <title>Reference genome assembly for Australian Ascochyta lentis isolate Al4.</title>
        <authorList>
            <person name="Lee R.C."/>
            <person name="Farfan-Caceres L.M."/>
            <person name="Debler J.W."/>
            <person name="Williams A.H."/>
            <person name="Henares B.M."/>
        </authorList>
    </citation>
    <scope>NUCLEOTIDE SEQUENCE</scope>
    <source>
        <strain evidence="2">Al4</strain>
    </source>
</reference>
<dbReference type="GO" id="GO:0006401">
    <property type="term" value="P:RNA catabolic process"/>
    <property type="evidence" value="ECO:0007669"/>
    <property type="project" value="InterPro"/>
</dbReference>
<feature type="region of interest" description="Disordered" evidence="1">
    <location>
        <begin position="151"/>
        <end position="173"/>
    </location>
</feature>